<dbReference type="GO" id="GO:0005737">
    <property type="term" value="C:cytoplasm"/>
    <property type="evidence" value="ECO:0007669"/>
    <property type="project" value="UniProtKB-SubCell"/>
</dbReference>
<feature type="region of interest" description="Important for substrate specificity" evidence="2">
    <location>
        <begin position="48"/>
        <end position="51"/>
    </location>
</feature>
<comment type="caution">
    <text evidence="2">Lacks conserved residue(s) required for the propagation of feature annotation.</text>
</comment>
<dbReference type="InterPro" id="IPR000073">
    <property type="entry name" value="AB_hydrolase_1"/>
</dbReference>
<dbReference type="InterPro" id="IPR029058">
    <property type="entry name" value="AB_hydrolase_fold"/>
</dbReference>
<protein>
    <recommendedName>
        <fullName evidence="2">Serine O-succinyltransferase</fullName>
        <shortName evidence="2">SST</shortName>
        <ecNumber evidence="2">2.3.1.-</ecNumber>
    </recommendedName>
</protein>
<comment type="function">
    <text evidence="2">Transfers a succinyl group from succinyl-CoA to L-serine, forming succinyl-L-serine.</text>
</comment>
<keyword evidence="2" id="KW-0198">Cysteine biosynthesis</keyword>
<feature type="active site" description="Nucleophile" evidence="2 3">
    <location>
        <position position="145"/>
    </location>
</feature>
<evidence type="ECO:0000256" key="3">
    <source>
        <dbReference type="PIRSR" id="PIRSR000443-1"/>
    </source>
</evidence>
<accession>A0A7D9D3S2</accession>
<dbReference type="GO" id="GO:0006535">
    <property type="term" value="P:cysteine biosynthetic process from serine"/>
    <property type="evidence" value="ECO:0007669"/>
    <property type="project" value="UniProtKB-UniRule"/>
</dbReference>
<dbReference type="PANTHER" id="PTHR32268">
    <property type="entry name" value="HOMOSERINE O-ACETYLTRANSFERASE"/>
    <property type="match status" value="1"/>
</dbReference>
<feature type="binding site" evidence="2">
    <location>
        <position position="345"/>
    </location>
    <ligand>
        <name>substrate</name>
    </ligand>
</feature>
<dbReference type="GO" id="GO:0009092">
    <property type="term" value="P:homoserine metabolic process"/>
    <property type="evidence" value="ECO:0007669"/>
    <property type="project" value="TreeGrafter"/>
</dbReference>
<evidence type="ECO:0000256" key="2">
    <source>
        <dbReference type="HAMAP-Rule" id="MF_00296"/>
    </source>
</evidence>
<keyword evidence="1 2" id="KW-0808">Transferase</keyword>
<dbReference type="Pfam" id="PF00561">
    <property type="entry name" value="Abhydrolase_1"/>
    <property type="match status" value="1"/>
</dbReference>
<dbReference type="HAMAP" id="MF_00296">
    <property type="entry name" value="MetX_acyltransf"/>
    <property type="match status" value="1"/>
</dbReference>
<comment type="pathway">
    <text evidence="2">Amino-acid biosynthesis; L-cysteine biosynthesis; L-cysteine from L-serine: step 1/2.</text>
</comment>
<dbReference type="EMBL" id="LR633967">
    <property type="protein sequence ID" value="VUX55923.1"/>
    <property type="molecule type" value="Genomic_DNA"/>
</dbReference>
<sequence>MTIPSKTVQVDGRFAMYRGGSLQSPTIAYETWGELQGKGDNAILLFTGLSPSAHAASSPDNPAAGWWEDMIGSGLPLDTDRYFVICVNSLGSCFGSTGPADIDPATGERYRLNYPVLTLEDVAEGGYEVIRHLGLEKVHTTMGASMGGMSALAFCVRHPDMSERMISISAATRALPFAIAVRSLQREMIIKDPKWDNGNYDPDDPPVVGQRLARKLGMMTYRSAEEWEQRFGRERIPFEQHTSNPFYGDFSVESYLENHANKFTGQFDANCYLYLSRASDLFDLAEHGGSLEVGFAKLKLQRALVIGVTTDILFPMRQQEELAEGLQAVITDVELVRLECIKGHDSFLVEMDAFQPVIGRFFETFNSS</sequence>
<name>A0A7D9D3S2_9GAMM</name>
<feature type="active site" evidence="2 3">
    <location>
        <position position="344"/>
    </location>
</feature>
<dbReference type="Gene3D" id="1.10.1740.110">
    <property type="match status" value="1"/>
</dbReference>
<evidence type="ECO:0000259" key="4">
    <source>
        <dbReference type="Pfam" id="PF00561"/>
    </source>
</evidence>
<dbReference type="AlphaFoldDB" id="A0A7D9D3S2"/>
<feature type="site" description="Important for acyl-CoA specificity" evidence="2">
    <location>
        <position position="182"/>
    </location>
</feature>
<keyword evidence="2" id="KW-0963">Cytoplasm</keyword>
<dbReference type="GO" id="GO:0016750">
    <property type="term" value="F:O-succinyltransferase activity"/>
    <property type="evidence" value="ECO:0007669"/>
    <property type="project" value="UniProtKB-UniRule"/>
</dbReference>
<evidence type="ECO:0000256" key="1">
    <source>
        <dbReference type="ARBA" id="ARBA00022679"/>
    </source>
</evidence>
<gene>
    <name evidence="5" type="primary">metX</name>
    <name evidence="5" type="ORF">JTBM06_V1_170010</name>
</gene>
<dbReference type="EC" id="2.3.1.-" evidence="2"/>
<dbReference type="GO" id="GO:0009086">
    <property type="term" value="P:methionine biosynthetic process"/>
    <property type="evidence" value="ECO:0007669"/>
    <property type="project" value="TreeGrafter"/>
</dbReference>
<dbReference type="InterPro" id="IPR008220">
    <property type="entry name" value="HAT_MetX-like"/>
</dbReference>
<keyword evidence="2" id="KW-0028">Amino-acid biosynthesis</keyword>
<proteinExistence type="inferred from homology"/>
<comment type="similarity">
    <text evidence="2">Belongs to the AB hydrolase superfamily. MetX family.</text>
</comment>
<reference evidence="5" key="1">
    <citation type="submission" date="2019-07" db="EMBL/GenBank/DDBJ databases">
        <authorList>
            <person name="Weber M."/>
            <person name="Kostadinov I."/>
            <person name="Kostadinov D I."/>
        </authorList>
    </citation>
    <scope>NUCLEOTIDE SEQUENCE</scope>
    <source>
        <strain evidence="5">Gfbio:sag-sample-m06:053724c1-46a9-4a36-b237-ea2bf867836b</strain>
    </source>
</reference>
<feature type="domain" description="AB hydrolase-1" evidence="4">
    <location>
        <begin position="43"/>
        <end position="330"/>
    </location>
</feature>
<comment type="catalytic activity">
    <reaction evidence="2">
        <text>succinyl-CoA + L-serine = O-succinyl-L-serine + CoA</text>
        <dbReference type="Rhea" id="RHEA:52820"/>
        <dbReference type="ChEBI" id="CHEBI:33384"/>
        <dbReference type="ChEBI" id="CHEBI:57287"/>
        <dbReference type="ChEBI" id="CHEBI:57292"/>
        <dbReference type="ChEBI" id="CHEBI:136856"/>
    </reaction>
</comment>
<dbReference type="PANTHER" id="PTHR32268:SF11">
    <property type="entry name" value="HOMOSERINE O-ACETYLTRANSFERASE"/>
    <property type="match status" value="1"/>
</dbReference>
<dbReference type="Gene3D" id="3.40.50.1820">
    <property type="entry name" value="alpha/beta hydrolase"/>
    <property type="match status" value="1"/>
</dbReference>
<keyword evidence="2 5" id="KW-0012">Acyltransferase</keyword>
<dbReference type="UniPathway" id="UPA00136">
    <property type="reaction ID" value="UER00199"/>
</dbReference>
<evidence type="ECO:0000313" key="5">
    <source>
        <dbReference type="EMBL" id="VUX55923.1"/>
    </source>
</evidence>
<dbReference type="NCBIfam" id="TIGR01392">
    <property type="entry name" value="homoserO_Ac_trn"/>
    <property type="match status" value="1"/>
</dbReference>
<feature type="active site" evidence="2 3">
    <location>
        <position position="311"/>
    </location>
</feature>
<comment type="subunit">
    <text evidence="2">Homodimer.</text>
</comment>
<comment type="subcellular location">
    <subcellularLocation>
        <location evidence="2">Cytoplasm</location>
    </subcellularLocation>
</comment>
<dbReference type="SUPFAM" id="SSF53474">
    <property type="entry name" value="alpha/beta-Hydrolases"/>
    <property type="match status" value="1"/>
</dbReference>
<organism evidence="5">
    <name type="scientific">uncultured Woeseiaceae bacterium</name>
    <dbReference type="NCBI Taxonomy" id="1983305"/>
    <lineage>
        <taxon>Bacteria</taxon>
        <taxon>Pseudomonadati</taxon>
        <taxon>Pseudomonadota</taxon>
        <taxon>Gammaproteobacteria</taxon>
        <taxon>Woeseiales</taxon>
        <taxon>Woeseiaceae</taxon>
        <taxon>environmental samples</taxon>
    </lineage>
</organism>
<feature type="binding site" evidence="2">
    <location>
        <position position="214"/>
    </location>
    <ligand>
        <name>substrate</name>
    </ligand>
</feature>
<dbReference type="NCBIfam" id="NF001209">
    <property type="entry name" value="PRK00175.1"/>
    <property type="match status" value="1"/>
</dbReference>
<dbReference type="PIRSF" id="PIRSF000443">
    <property type="entry name" value="Homoser_Ac_trans"/>
    <property type="match status" value="1"/>
</dbReference>
<dbReference type="GO" id="GO:0004414">
    <property type="term" value="F:homoserine O-acetyltransferase activity"/>
    <property type="evidence" value="ECO:0007669"/>
    <property type="project" value="TreeGrafter"/>
</dbReference>